<keyword evidence="4" id="KW-0255">Endonuclease</keyword>
<dbReference type="EMBL" id="JACGWJ010000029">
    <property type="protein sequence ID" value="KAL0303173.1"/>
    <property type="molecule type" value="Genomic_DNA"/>
</dbReference>
<dbReference type="GO" id="GO:0016787">
    <property type="term" value="F:hydrolase activity"/>
    <property type="evidence" value="ECO:0007669"/>
    <property type="project" value="UniProtKB-KW"/>
</dbReference>
<evidence type="ECO:0000259" key="7">
    <source>
        <dbReference type="Pfam" id="PF17917"/>
    </source>
</evidence>
<proteinExistence type="predicted"/>
<evidence type="ECO:0000313" key="8">
    <source>
        <dbReference type="EMBL" id="KAL0303173.1"/>
    </source>
</evidence>
<evidence type="ECO:0000256" key="1">
    <source>
        <dbReference type="ARBA" id="ARBA00022679"/>
    </source>
</evidence>
<dbReference type="GO" id="GO:0003964">
    <property type="term" value="F:RNA-directed DNA polymerase activity"/>
    <property type="evidence" value="ECO:0007669"/>
    <property type="project" value="UniProtKB-KW"/>
</dbReference>
<dbReference type="InterPro" id="IPR041373">
    <property type="entry name" value="RT_RNaseH"/>
</dbReference>
<organism evidence="8">
    <name type="scientific">Sesamum radiatum</name>
    <name type="common">Black benniseed</name>
    <dbReference type="NCBI Taxonomy" id="300843"/>
    <lineage>
        <taxon>Eukaryota</taxon>
        <taxon>Viridiplantae</taxon>
        <taxon>Streptophyta</taxon>
        <taxon>Embryophyta</taxon>
        <taxon>Tracheophyta</taxon>
        <taxon>Spermatophyta</taxon>
        <taxon>Magnoliopsida</taxon>
        <taxon>eudicotyledons</taxon>
        <taxon>Gunneridae</taxon>
        <taxon>Pentapetalae</taxon>
        <taxon>asterids</taxon>
        <taxon>lamiids</taxon>
        <taxon>Lamiales</taxon>
        <taxon>Pedaliaceae</taxon>
        <taxon>Sesamum</taxon>
    </lineage>
</organism>
<dbReference type="AlphaFoldDB" id="A0AAW2KBF6"/>
<keyword evidence="6" id="KW-0695">RNA-directed DNA polymerase</keyword>
<keyword evidence="5" id="KW-0378">Hydrolase</keyword>
<evidence type="ECO:0000256" key="5">
    <source>
        <dbReference type="ARBA" id="ARBA00022801"/>
    </source>
</evidence>
<reference evidence="8" key="1">
    <citation type="submission" date="2020-06" db="EMBL/GenBank/DDBJ databases">
        <authorList>
            <person name="Li T."/>
            <person name="Hu X."/>
            <person name="Zhang T."/>
            <person name="Song X."/>
            <person name="Zhang H."/>
            <person name="Dai N."/>
            <person name="Sheng W."/>
            <person name="Hou X."/>
            <person name="Wei L."/>
        </authorList>
    </citation>
    <scope>NUCLEOTIDE SEQUENCE</scope>
    <source>
        <strain evidence="8">G02</strain>
        <tissue evidence="8">Leaf</tissue>
    </source>
</reference>
<dbReference type="Pfam" id="PF17917">
    <property type="entry name" value="RT_RNaseH"/>
    <property type="match status" value="1"/>
</dbReference>
<dbReference type="PANTHER" id="PTHR48475:SF2">
    <property type="entry name" value="RIBONUCLEASE H"/>
    <property type="match status" value="1"/>
</dbReference>
<evidence type="ECO:0000256" key="6">
    <source>
        <dbReference type="ARBA" id="ARBA00022918"/>
    </source>
</evidence>
<name>A0AAW2KBF6_SESRA</name>
<protein>
    <recommendedName>
        <fullName evidence="7">Reverse transcriptase RNase H-like domain-containing protein</fullName>
    </recommendedName>
</protein>
<accession>A0AAW2KBF6</accession>
<evidence type="ECO:0000256" key="2">
    <source>
        <dbReference type="ARBA" id="ARBA00022695"/>
    </source>
</evidence>
<dbReference type="GO" id="GO:0004519">
    <property type="term" value="F:endonuclease activity"/>
    <property type="evidence" value="ECO:0007669"/>
    <property type="project" value="UniProtKB-KW"/>
</dbReference>
<dbReference type="InterPro" id="IPR043502">
    <property type="entry name" value="DNA/RNA_pol_sf"/>
</dbReference>
<keyword evidence="3" id="KW-0540">Nuclease</keyword>
<reference evidence="8" key="2">
    <citation type="journal article" date="2024" name="Plant">
        <title>Genomic evolution and insights into agronomic trait innovations of Sesamum species.</title>
        <authorList>
            <person name="Miao H."/>
            <person name="Wang L."/>
            <person name="Qu L."/>
            <person name="Liu H."/>
            <person name="Sun Y."/>
            <person name="Le M."/>
            <person name="Wang Q."/>
            <person name="Wei S."/>
            <person name="Zheng Y."/>
            <person name="Lin W."/>
            <person name="Duan Y."/>
            <person name="Cao H."/>
            <person name="Xiong S."/>
            <person name="Wang X."/>
            <person name="Wei L."/>
            <person name="Li C."/>
            <person name="Ma Q."/>
            <person name="Ju M."/>
            <person name="Zhao R."/>
            <person name="Li G."/>
            <person name="Mu C."/>
            <person name="Tian Q."/>
            <person name="Mei H."/>
            <person name="Zhang T."/>
            <person name="Gao T."/>
            <person name="Zhang H."/>
        </authorList>
    </citation>
    <scope>NUCLEOTIDE SEQUENCE</scope>
    <source>
        <strain evidence="8">G02</strain>
    </source>
</reference>
<sequence>MRTSLTGLKAYLVTPSLLVNLAIGEKLYVNLAVLEDAVSSVLVKEEKGEQSHVYYFSKMLKGVEERYIQIEKLALTLVTTVRKLRPYFQSHPIVVLTNHPLKQIMSKPDVSGRMVKWQ</sequence>
<evidence type="ECO:0000256" key="4">
    <source>
        <dbReference type="ARBA" id="ARBA00022759"/>
    </source>
</evidence>
<dbReference type="SUPFAM" id="SSF56672">
    <property type="entry name" value="DNA/RNA polymerases"/>
    <property type="match status" value="1"/>
</dbReference>
<feature type="domain" description="Reverse transcriptase RNase H-like" evidence="7">
    <location>
        <begin position="27"/>
        <end position="118"/>
    </location>
</feature>
<keyword evidence="1" id="KW-0808">Transferase</keyword>
<dbReference type="PANTHER" id="PTHR48475">
    <property type="entry name" value="RIBONUCLEASE H"/>
    <property type="match status" value="1"/>
</dbReference>
<keyword evidence="2" id="KW-0548">Nucleotidyltransferase</keyword>
<comment type="caution">
    <text evidence="8">The sequence shown here is derived from an EMBL/GenBank/DDBJ whole genome shotgun (WGS) entry which is preliminary data.</text>
</comment>
<gene>
    <name evidence="8" type="ORF">Sradi_6185400</name>
</gene>
<evidence type="ECO:0000256" key="3">
    <source>
        <dbReference type="ARBA" id="ARBA00022722"/>
    </source>
</evidence>